<dbReference type="KEGG" id="lrs:PX52LOC_06239"/>
<organism evidence="2 3">
    <name type="scientific">Limnoglobus roseus</name>
    <dbReference type="NCBI Taxonomy" id="2598579"/>
    <lineage>
        <taxon>Bacteria</taxon>
        <taxon>Pseudomonadati</taxon>
        <taxon>Planctomycetota</taxon>
        <taxon>Planctomycetia</taxon>
        <taxon>Gemmatales</taxon>
        <taxon>Gemmataceae</taxon>
        <taxon>Limnoglobus</taxon>
    </lineage>
</organism>
<dbReference type="EMBL" id="CP042425">
    <property type="protein sequence ID" value="QEL19180.1"/>
    <property type="molecule type" value="Genomic_DNA"/>
</dbReference>
<keyword evidence="3" id="KW-1185">Reference proteome</keyword>
<gene>
    <name evidence="2" type="ORF">PX52LOC_06239</name>
</gene>
<dbReference type="PANTHER" id="PTHR30298:SF0">
    <property type="entry name" value="PROTEIN YBFL-RELATED"/>
    <property type="match status" value="1"/>
</dbReference>
<accession>A0A5C1AJY5</accession>
<dbReference type="AlphaFoldDB" id="A0A5C1AJY5"/>
<dbReference type="OrthoDB" id="582614at2"/>
<evidence type="ECO:0000259" key="1">
    <source>
        <dbReference type="Pfam" id="PF13808"/>
    </source>
</evidence>
<proteinExistence type="predicted"/>
<name>A0A5C1AJY5_9BACT</name>
<evidence type="ECO:0000313" key="3">
    <source>
        <dbReference type="Proteomes" id="UP000324974"/>
    </source>
</evidence>
<dbReference type="InterPro" id="IPR032806">
    <property type="entry name" value="YbfD_N"/>
</dbReference>
<dbReference type="Pfam" id="PF13808">
    <property type="entry name" value="DDE_Tnp_1_assoc"/>
    <property type="match status" value="1"/>
</dbReference>
<reference evidence="3" key="1">
    <citation type="submission" date="2019-08" db="EMBL/GenBank/DDBJ databases">
        <title>Limnoglobus roseus gen. nov., sp. nov., a novel freshwater planctomycete with a giant genome from the family Gemmataceae.</title>
        <authorList>
            <person name="Kulichevskaya I.S."/>
            <person name="Naumoff D.G."/>
            <person name="Miroshnikov K."/>
            <person name="Ivanova A."/>
            <person name="Philippov D.A."/>
            <person name="Hakobyan A."/>
            <person name="Rijpstra I.C."/>
            <person name="Sinninghe Damste J.S."/>
            <person name="Liesack W."/>
            <person name="Dedysh S.N."/>
        </authorList>
    </citation>
    <scope>NUCLEOTIDE SEQUENCE [LARGE SCALE GENOMIC DNA]</scope>
    <source>
        <strain evidence="3">PX52</strain>
    </source>
</reference>
<feature type="domain" description="H repeat-associated protein N-terminal" evidence="1">
    <location>
        <begin position="10"/>
        <end position="55"/>
    </location>
</feature>
<protein>
    <submittedName>
        <fullName evidence="2">ISAs1 family transposase</fullName>
    </submittedName>
</protein>
<dbReference type="PANTHER" id="PTHR30298">
    <property type="entry name" value="H REPEAT-ASSOCIATED PREDICTED TRANSPOSASE"/>
    <property type="match status" value="1"/>
</dbReference>
<sequence length="57" mass="6262">MPRQDVSIARYFADLPDPRVDRTKKHLLGDILAIALCAVVCGADSWEEVEAFGESGE</sequence>
<dbReference type="Proteomes" id="UP000324974">
    <property type="component" value="Chromosome"/>
</dbReference>
<evidence type="ECO:0000313" key="2">
    <source>
        <dbReference type="EMBL" id="QEL19180.1"/>
    </source>
</evidence>
<dbReference type="InterPro" id="IPR051698">
    <property type="entry name" value="Transposase_11-like"/>
</dbReference>